<evidence type="ECO:0000313" key="2">
    <source>
        <dbReference type="EMBL" id="MBR7833122.1"/>
    </source>
</evidence>
<evidence type="ECO:0000259" key="1">
    <source>
        <dbReference type="Pfam" id="PF04213"/>
    </source>
</evidence>
<name>A0A941EM89_9ACTN</name>
<evidence type="ECO:0000313" key="3">
    <source>
        <dbReference type="Proteomes" id="UP000675781"/>
    </source>
</evidence>
<dbReference type="EMBL" id="JAGSOG010000023">
    <property type="protein sequence ID" value="MBR7833122.1"/>
    <property type="molecule type" value="Genomic_DNA"/>
</dbReference>
<gene>
    <name evidence="2" type="ORF">KDL01_07595</name>
</gene>
<organism evidence="2 3">
    <name type="scientific">Actinospica durhamensis</name>
    <dbReference type="NCBI Taxonomy" id="1508375"/>
    <lineage>
        <taxon>Bacteria</taxon>
        <taxon>Bacillati</taxon>
        <taxon>Actinomycetota</taxon>
        <taxon>Actinomycetes</taxon>
        <taxon>Catenulisporales</taxon>
        <taxon>Actinospicaceae</taxon>
        <taxon>Actinospica</taxon>
    </lineage>
</organism>
<protein>
    <submittedName>
        <fullName evidence="2">HtaA domain-containing protein</fullName>
    </submittedName>
</protein>
<dbReference type="RefSeq" id="WP_212527647.1">
    <property type="nucleotide sequence ID" value="NZ_JAGSOG010000023.1"/>
</dbReference>
<dbReference type="InterPro" id="IPR007331">
    <property type="entry name" value="Htaa"/>
</dbReference>
<dbReference type="Proteomes" id="UP000675781">
    <property type="component" value="Unassembled WGS sequence"/>
</dbReference>
<dbReference type="Pfam" id="PF04213">
    <property type="entry name" value="HtaA"/>
    <property type="match status" value="1"/>
</dbReference>
<sequence length="154" mass="16101">MVRRGSLRWAVKTSFVHYVRMVAAGSVEVLDGAQASPDGVFEFPLSEASEGASGRVLRCAGAVRFSAHHGFLEVDLRDLELSLSANGGELSIAGPEGGRTAIATTDPLAPAAEPGLIRWTGLVPRLTEAGVEVFGNVYPAGTEMAPLEALVLLD</sequence>
<proteinExistence type="predicted"/>
<comment type="caution">
    <text evidence="2">The sequence shown here is derived from an EMBL/GenBank/DDBJ whole genome shotgun (WGS) entry which is preliminary data.</text>
</comment>
<keyword evidence="3" id="KW-1185">Reference proteome</keyword>
<reference evidence="2" key="1">
    <citation type="submission" date="2021-04" db="EMBL/GenBank/DDBJ databases">
        <title>Genome based classification of Actinospica acidithermotolerans sp. nov., an actinobacterium isolated from an Indonesian hot spring.</title>
        <authorList>
            <person name="Kusuma A.B."/>
            <person name="Putra K.E."/>
            <person name="Nafisah S."/>
            <person name="Loh J."/>
            <person name="Nouioui I."/>
            <person name="Goodfellow M."/>
        </authorList>
    </citation>
    <scope>NUCLEOTIDE SEQUENCE</scope>
    <source>
        <strain evidence="2">CSCA 57</strain>
    </source>
</reference>
<accession>A0A941EM89</accession>
<feature type="domain" description="Htaa" evidence="1">
    <location>
        <begin position="5"/>
        <end position="148"/>
    </location>
</feature>
<dbReference type="AlphaFoldDB" id="A0A941EM89"/>